<dbReference type="AlphaFoldDB" id="A0A1W1BIS6"/>
<reference evidence="1" key="1">
    <citation type="submission" date="2016-10" db="EMBL/GenBank/DDBJ databases">
        <authorList>
            <person name="de Groot N.N."/>
        </authorList>
    </citation>
    <scope>NUCLEOTIDE SEQUENCE</scope>
</reference>
<name>A0A1W1BIS6_9ZZZZ</name>
<proteinExistence type="predicted"/>
<gene>
    <name evidence="1" type="ORF">MNB_SV-3-202</name>
</gene>
<organism evidence="1">
    <name type="scientific">hydrothermal vent metagenome</name>
    <dbReference type="NCBI Taxonomy" id="652676"/>
    <lineage>
        <taxon>unclassified sequences</taxon>
        <taxon>metagenomes</taxon>
        <taxon>ecological metagenomes</taxon>
    </lineage>
</organism>
<sequence>MATLFQKRKAPIRNKSNQFFSKRDKSYTNISFLSRRV</sequence>
<evidence type="ECO:0000313" key="1">
    <source>
        <dbReference type="EMBL" id="SFV53409.1"/>
    </source>
</evidence>
<protein>
    <submittedName>
        <fullName evidence="1">Uncharacterized protein</fullName>
    </submittedName>
</protein>
<dbReference type="EMBL" id="FPHI01000006">
    <property type="protein sequence ID" value="SFV53409.1"/>
    <property type="molecule type" value="Genomic_DNA"/>
</dbReference>
<accession>A0A1W1BIS6</accession>